<dbReference type="GO" id="GO:0009279">
    <property type="term" value="C:cell outer membrane"/>
    <property type="evidence" value="ECO:0007669"/>
    <property type="project" value="UniProtKB-SubCell"/>
</dbReference>
<dbReference type="PANTHER" id="PTHR35093:SF8">
    <property type="entry name" value="OUTER MEMBRANE PROTEIN NMB0088-RELATED"/>
    <property type="match status" value="1"/>
</dbReference>
<keyword evidence="5 8" id="KW-0732">Signal</keyword>
<evidence type="ECO:0000256" key="3">
    <source>
        <dbReference type="ARBA" id="ARBA00022452"/>
    </source>
</evidence>
<reference evidence="10" key="1">
    <citation type="submission" date="2015-07" db="EMBL/GenBank/DDBJ databases">
        <authorList>
            <person name="Rodrigo-Torres Lidia"/>
            <person name="Arahal R.David."/>
        </authorList>
    </citation>
    <scope>NUCLEOTIDE SEQUENCE [LARGE SCALE GENOMIC DNA]</scope>
    <source>
        <strain evidence="10">CECT 4801</strain>
    </source>
</reference>
<dbReference type="Pfam" id="PF03349">
    <property type="entry name" value="Toluene_X"/>
    <property type="match status" value="1"/>
</dbReference>
<evidence type="ECO:0000256" key="2">
    <source>
        <dbReference type="ARBA" id="ARBA00008163"/>
    </source>
</evidence>
<keyword evidence="10" id="KW-1185">Reference proteome</keyword>
<keyword evidence="7" id="KW-0998">Cell outer membrane</keyword>
<dbReference type="AlphaFoldDB" id="A0A0M6XZB8"/>
<evidence type="ECO:0000313" key="9">
    <source>
        <dbReference type="EMBL" id="CTQ43212.1"/>
    </source>
</evidence>
<dbReference type="STRING" id="187304.B0E33_21965"/>
<dbReference type="OrthoDB" id="19849at2"/>
<dbReference type="SUPFAM" id="SSF56935">
    <property type="entry name" value="Porins"/>
    <property type="match status" value="1"/>
</dbReference>
<dbReference type="Proteomes" id="UP000048926">
    <property type="component" value="Unassembled WGS sequence"/>
</dbReference>
<accession>A0A0M6XZB8</accession>
<dbReference type="InterPro" id="IPR005017">
    <property type="entry name" value="OMPP1/FadL/TodX"/>
</dbReference>
<evidence type="ECO:0000313" key="10">
    <source>
        <dbReference type="Proteomes" id="UP000048926"/>
    </source>
</evidence>
<dbReference type="PANTHER" id="PTHR35093">
    <property type="entry name" value="OUTER MEMBRANE PROTEIN NMB0088-RELATED"/>
    <property type="match status" value="1"/>
</dbReference>
<dbReference type="Gene3D" id="2.40.160.60">
    <property type="entry name" value="Outer membrane protein transport protein (OMPP1/FadL/TodX)"/>
    <property type="match status" value="1"/>
</dbReference>
<evidence type="ECO:0000256" key="5">
    <source>
        <dbReference type="ARBA" id="ARBA00022729"/>
    </source>
</evidence>
<dbReference type="KEGG" id="lagg:B0E33_21965"/>
<evidence type="ECO:0000256" key="6">
    <source>
        <dbReference type="ARBA" id="ARBA00023136"/>
    </source>
</evidence>
<evidence type="ECO:0000256" key="4">
    <source>
        <dbReference type="ARBA" id="ARBA00022692"/>
    </source>
</evidence>
<comment type="similarity">
    <text evidence="2">Belongs to the OmpP1/FadL family.</text>
</comment>
<feature type="chain" id="PRO_5005807583" evidence="8">
    <location>
        <begin position="28"/>
        <end position="443"/>
    </location>
</feature>
<protein>
    <submittedName>
        <fullName evidence="9">Outer membrane flp protein</fullName>
    </submittedName>
</protein>
<comment type="subcellular location">
    <subcellularLocation>
        <location evidence="1">Cell outer membrane</location>
        <topology evidence="1">Multi-pass membrane protein</topology>
    </subcellularLocation>
</comment>
<name>A0A0M6XZB8_9HYPH</name>
<evidence type="ECO:0000256" key="1">
    <source>
        <dbReference type="ARBA" id="ARBA00004571"/>
    </source>
</evidence>
<keyword evidence="4" id="KW-0812">Transmembrane</keyword>
<dbReference type="GO" id="GO:0015483">
    <property type="term" value="F:long-chain fatty acid transporting porin activity"/>
    <property type="evidence" value="ECO:0007669"/>
    <property type="project" value="TreeGrafter"/>
</dbReference>
<sequence length="443" mass="47343">MPWVNKKSVLLASTAVALSMVASSAFAGGFALREQSAYYQGMSFAGNGTTGESISSMFWNPATLIGAGKGLTIESHSSFIMPESDIDGTFTPGALTTVNGATSSTAGSGDIASDAWVPSTYTAYRFNDQVVFGLAVNAPFGLSTKPEQNWAGQYYSRSSEVFSVNVNPAIAYQINDMFAVGVGVQAQYLQVRLKSAYPFSTSAATTEFKGEGYGIGVTAGLTVRPWEGTEIGLGYRSAVANNLDGSYINPGGRFFAGMTPVSFAGNRAGIEATVVTPETVTLSASHRINDTFKIAGTVEWTNWSRLKTVHPSSDGGTATTNPTGLPNLEFNYDDGWFFSVGGEYNWNQQVTLRAGVGYELSPIDEAIRSTRLPDNDRLWLSAGMTWSPSDNLAFDIGYSHLIPADTKIDISGNHQDYNSNIGTYTGKVDSQVNIISAALRYTY</sequence>
<keyword evidence="6" id="KW-0472">Membrane</keyword>
<proteinExistence type="inferred from homology"/>
<keyword evidence="3" id="KW-1134">Transmembrane beta strand</keyword>
<feature type="signal peptide" evidence="8">
    <location>
        <begin position="1"/>
        <end position="27"/>
    </location>
</feature>
<evidence type="ECO:0000256" key="7">
    <source>
        <dbReference type="ARBA" id="ARBA00023237"/>
    </source>
</evidence>
<gene>
    <name evidence="9" type="primary">fadL</name>
    <name evidence="9" type="ORF">LAL4801_01648</name>
</gene>
<organism evidence="9 10">
    <name type="scientific">Roseibium aggregatum</name>
    <dbReference type="NCBI Taxonomy" id="187304"/>
    <lineage>
        <taxon>Bacteria</taxon>
        <taxon>Pseudomonadati</taxon>
        <taxon>Pseudomonadota</taxon>
        <taxon>Alphaproteobacteria</taxon>
        <taxon>Hyphomicrobiales</taxon>
        <taxon>Stappiaceae</taxon>
        <taxon>Roseibium</taxon>
    </lineage>
</organism>
<dbReference type="EMBL" id="CXST01000001">
    <property type="protein sequence ID" value="CTQ43212.1"/>
    <property type="molecule type" value="Genomic_DNA"/>
</dbReference>
<evidence type="ECO:0000256" key="8">
    <source>
        <dbReference type="SAM" id="SignalP"/>
    </source>
</evidence>